<dbReference type="PANTHER" id="PTHR24412:SF489">
    <property type="entry name" value="RING FINGER DOMAIN AND KELCH REPEAT-CONTAINING PROTEIN DDB_G0271372"/>
    <property type="match status" value="1"/>
</dbReference>
<protein>
    <recommendedName>
        <fullName evidence="4">BTB domain-containing protein</fullName>
    </recommendedName>
</protein>
<reference evidence="5 6" key="1">
    <citation type="submission" date="2024-02" db="EMBL/GenBank/DDBJ databases">
        <authorList>
            <person name="Daric V."/>
            <person name="Darras S."/>
        </authorList>
    </citation>
    <scope>NUCLEOTIDE SEQUENCE [LARGE SCALE GENOMIC DNA]</scope>
</reference>
<dbReference type="InterPro" id="IPR000210">
    <property type="entry name" value="BTB/POZ_dom"/>
</dbReference>
<evidence type="ECO:0000313" key="6">
    <source>
        <dbReference type="Proteomes" id="UP001642483"/>
    </source>
</evidence>
<comment type="caution">
    <text evidence="5">The sequence shown here is derived from an EMBL/GenBank/DDBJ whole genome shotgun (WGS) entry which is preliminary data.</text>
</comment>
<dbReference type="Gene3D" id="3.30.710.10">
    <property type="entry name" value="Potassium Channel Kv1.1, Chain A"/>
    <property type="match status" value="1"/>
</dbReference>
<dbReference type="Proteomes" id="UP001642483">
    <property type="component" value="Unassembled WGS sequence"/>
</dbReference>
<keyword evidence="2" id="KW-0677">Repeat</keyword>
<evidence type="ECO:0000313" key="5">
    <source>
        <dbReference type="EMBL" id="CAK8683871.1"/>
    </source>
</evidence>
<dbReference type="EMBL" id="CAWYQH010000097">
    <property type="protein sequence ID" value="CAK8683871.1"/>
    <property type="molecule type" value="Genomic_DNA"/>
</dbReference>
<dbReference type="SMART" id="SM00875">
    <property type="entry name" value="BACK"/>
    <property type="match status" value="1"/>
</dbReference>
<evidence type="ECO:0000256" key="1">
    <source>
        <dbReference type="ARBA" id="ARBA00022441"/>
    </source>
</evidence>
<dbReference type="InterPro" id="IPR011333">
    <property type="entry name" value="SKP1/BTB/POZ_sf"/>
</dbReference>
<keyword evidence="1" id="KW-0880">Kelch repeat</keyword>
<dbReference type="InterPro" id="IPR011705">
    <property type="entry name" value="BACK"/>
</dbReference>
<feature type="region of interest" description="Disordered" evidence="3">
    <location>
        <begin position="265"/>
        <end position="296"/>
    </location>
</feature>
<dbReference type="Pfam" id="PF07707">
    <property type="entry name" value="BACK"/>
    <property type="match status" value="1"/>
</dbReference>
<accession>A0ABP0FW95</accession>
<keyword evidence="6" id="KW-1185">Reference proteome</keyword>
<dbReference type="PROSITE" id="PS50097">
    <property type="entry name" value="BTB"/>
    <property type="match status" value="1"/>
</dbReference>
<feature type="compositionally biased region" description="Basic residues" evidence="3">
    <location>
        <begin position="378"/>
        <end position="405"/>
    </location>
</feature>
<dbReference type="PANTHER" id="PTHR24412">
    <property type="entry name" value="KELCH PROTEIN"/>
    <property type="match status" value="1"/>
</dbReference>
<feature type="region of interest" description="Disordered" evidence="3">
    <location>
        <begin position="359"/>
        <end position="423"/>
    </location>
</feature>
<sequence length="423" mass="48747">MANKVDQEVLKVFKSKHASEILKQLNRERKNEKKYCDITIQVSGHDFSVHKCVLGTFSDFYGKMFTTEMKEKYETKAKIENVSLKIMEKILDFVYTAEIEVTFDDVYDLLAAADYMQVPHIKDFCSAFLMRFLDFTNCLSARVYAKRYNCDKLGAKAKKVLKKNFEAVLEREEFLQMAFPDLKDVLQLKRKAALEDKVFLTVLDWIKQDEKERQEYFPNLFDFILLQNLSKPVVEKALSEEMLLKYPDCYELLVRCAEDDLPDYYRGIEPDSSSSDSSSDEEDCSAKKCPTGEKQLLDEDKPVDGIVVLGHDVADDEPEDNNAGFLGQFKQVVSNVSVEDVAGVLQSGMRMWDWWNSRNDSPSSTSAPPEFLRGPHGGSRRSGRGRQPRWHHRGRRRHHHHHHQHFYGGPRWGGPPPRGPPPP</sequence>
<name>A0ABP0FW95_CLALP</name>
<dbReference type="SUPFAM" id="SSF54695">
    <property type="entry name" value="POZ domain"/>
    <property type="match status" value="1"/>
</dbReference>
<dbReference type="Pfam" id="PF00651">
    <property type="entry name" value="BTB"/>
    <property type="match status" value="1"/>
</dbReference>
<evidence type="ECO:0000256" key="2">
    <source>
        <dbReference type="ARBA" id="ARBA00022737"/>
    </source>
</evidence>
<organism evidence="5 6">
    <name type="scientific">Clavelina lepadiformis</name>
    <name type="common">Light-bulb sea squirt</name>
    <name type="synonym">Ascidia lepadiformis</name>
    <dbReference type="NCBI Taxonomy" id="159417"/>
    <lineage>
        <taxon>Eukaryota</taxon>
        <taxon>Metazoa</taxon>
        <taxon>Chordata</taxon>
        <taxon>Tunicata</taxon>
        <taxon>Ascidiacea</taxon>
        <taxon>Aplousobranchia</taxon>
        <taxon>Clavelinidae</taxon>
        <taxon>Clavelina</taxon>
    </lineage>
</organism>
<gene>
    <name evidence="5" type="ORF">CVLEPA_LOCUS14893</name>
</gene>
<dbReference type="Gene3D" id="1.25.40.420">
    <property type="match status" value="1"/>
</dbReference>
<evidence type="ECO:0000256" key="3">
    <source>
        <dbReference type="SAM" id="MobiDB-lite"/>
    </source>
</evidence>
<dbReference type="SMART" id="SM00225">
    <property type="entry name" value="BTB"/>
    <property type="match status" value="1"/>
</dbReference>
<evidence type="ECO:0000259" key="4">
    <source>
        <dbReference type="PROSITE" id="PS50097"/>
    </source>
</evidence>
<proteinExistence type="predicted"/>
<feature type="domain" description="BTB" evidence="4">
    <location>
        <begin position="36"/>
        <end position="103"/>
    </location>
</feature>
<feature type="compositionally biased region" description="Pro residues" evidence="3">
    <location>
        <begin position="413"/>
        <end position="423"/>
    </location>
</feature>